<reference evidence="2 3" key="1">
    <citation type="submission" date="2016-12" db="EMBL/GenBank/DDBJ databases">
        <title>The genomes of Aspergillus section Nigri reveals drivers in fungal speciation.</title>
        <authorList>
            <consortium name="DOE Joint Genome Institute"/>
            <person name="Vesth T.C."/>
            <person name="Nybo J."/>
            <person name="Theobald S."/>
            <person name="Brandl J."/>
            <person name="Frisvad J.C."/>
            <person name="Nielsen K.F."/>
            <person name="Lyhne E.K."/>
            <person name="Kogle M.E."/>
            <person name="Kuo A."/>
            <person name="Riley R."/>
            <person name="Clum A."/>
            <person name="Nolan M."/>
            <person name="Lipzen A."/>
            <person name="Salamov A."/>
            <person name="Henrissat B."/>
            <person name="Wiebenga A."/>
            <person name="De Vries R.P."/>
            <person name="Grigoriev I.V."/>
            <person name="Mortensen U.H."/>
            <person name="Andersen M.R."/>
            <person name="Baker S.E."/>
        </authorList>
    </citation>
    <scope>NUCLEOTIDE SEQUENCE [LARGE SCALE GENOMIC DNA]</scope>
    <source>
        <strain evidence="2 3">IBT 23096</strain>
    </source>
</reference>
<dbReference type="VEuPathDB" id="FungiDB:P170DRAFT_132919"/>
<evidence type="ECO:0000313" key="3">
    <source>
        <dbReference type="Proteomes" id="UP000234275"/>
    </source>
</evidence>
<dbReference type="GeneID" id="36550119"/>
<keyword evidence="3" id="KW-1185">Reference proteome</keyword>
<dbReference type="AlphaFoldDB" id="A0A2I2GAG5"/>
<evidence type="ECO:0008006" key="4">
    <source>
        <dbReference type="Google" id="ProtNLM"/>
    </source>
</evidence>
<evidence type="ECO:0000313" key="2">
    <source>
        <dbReference type="EMBL" id="PLB49871.1"/>
    </source>
</evidence>
<name>A0A2I2GAG5_9EURO</name>
<dbReference type="RefSeq" id="XP_024705173.1">
    <property type="nucleotide sequence ID" value="XM_024842423.1"/>
</dbReference>
<dbReference type="Proteomes" id="UP000234275">
    <property type="component" value="Unassembled WGS sequence"/>
</dbReference>
<feature type="signal peptide" evidence="1">
    <location>
        <begin position="1"/>
        <end position="20"/>
    </location>
</feature>
<keyword evidence="1" id="KW-0732">Signal</keyword>
<dbReference type="OrthoDB" id="10495151at2759"/>
<dbReference type="EMBL" id="MSFO01000003">
    <property type="protein sequence ID" value="PLB49871.1"/>
    <property type="molecule type" value="Genomic_DNA"/>
</dbReference>
<sequence length="181" mass="20177">MLTKSLLAALPLSLWAVAHAETMMEPFDIFMSSDSTVQYARGDKVDNNAICQTMGDGEYTFSLLLEQQLDDDRDMCANSTVAIMDNDCVIQDILKYPDEVTNSQLVPQDYPYTIFEDFLQGAIVIDVGQFCELADDSDPHVQFGYMGSQYKASNSDYCNSIVDSDHELWACGKAFNVEGDD</sequence>
<feature type="chain" id="PRO_5014176833" description="Ecp2 effector protein domain-containing protein" evidence="1">
    <location>
        <begin position="21"/>
        <end position="181"/>
    </location>
</feature>
<organism evidence="2 3">
    <name type="scientific">Aspergillus steynii IBT 23096</name>
    <dbReference type="NCBI Taxonomy" id="1392250"/>
    <lineage>
        <taxon>Eukaryota</taxon>
        <taxon>Fungi</taxon>
        <taxon>Dikarya</taxon>
        <taxon>Ascomycota</taxon>
        <taxon>Pezizomycotina</taxon>
        <taxon>Eurotiomycetes</taxon>
        <taxon>Eurotiomycetidae</taxon>
        <taxon>Eurotiales</taxon>
        <taxon>Aspergillaceae</taxon>
        <taxon>Aspergillus</taxon>
        <taxon>Aspergillus subgen. Circumdati</taxon>
    </lineage>
</organism>
<evidence type="ECO:0000256" key="1">
    <source>
        <dbReference type="SAM" id="SignalP"/>
    </source>
</evidence>
<protein>
    <recommendedName>
        <fullName evidence="4">Ecp2 effector protein domain-containing protein</fullName>
    </recommendedName>
</protein>
<proteinExistence type="predicted"/>
<comment type="caution">
    <text evidence="2">The sequence shown here is derived from an EMBL/GenBank/DDBJ whole genome shotgun (WGS) entry which is preliminary data.</text>
</comment>
<gene>
    <name evidence="2" type="ORF">P170DRAFT_132919</name>
</gene>
<accession>A0A2I2GAG5</accession>